<feature type="binding site" evidence="8">
    <location>
        <position position="221"/>
    </location>
    <ligand>
        <name>shikimate</name>
        <dbReference type="ChEBI" id="CHEBI:36208"/>
    </ligand>
</feature>
<comment type="similarity">
    <text evidence="8">Belongs to the shikimate dehydrogenase family.</text>
</comment>
<feature type="domain" description="Quinate/shikimate 5-dehydrogenase/glutamyl-tRNA reductase" evidence="9">
    <location>
        <begin position="112"/>
        <end position="194"/>
    </location>
</feature>
<feature type="binding site" evidence="8">
    <location>
        <position position="249"/>
    </location>
    <ligand>
        <name>shikimate</name>
        <dbReference type="ChEBI" id="CHEBI:36208"/>
    </ligand>
</feature>
<keyword evidence="4 8" id="KW-0521">NADP</keyword>
<evidence type="ECO:0000313" key="13">
    <source>
        <dbReference type="Proteomes" id="UP000626844"/>
    </source>
</evidence>
<dbReference type="PANTHER" id="PTHR21089:SF1">
    <property type="entry name" value="BIFUNCTIONAL 3-DEHYDROQUINATE DEHYDRATASE_SHIKIMATE DEHYDROGENASE, CHLOROPLASTIC"/>
    <property type="match status" value="1"/>
</dbReference>
<evidence type="ECO:0000259" key="9">
    <source>
        <dbReference type="Pfam" id="PF01488"/>
    </source>
</evidence>
<dbReference type="NCBIfam" id="NF001319">
    <property type="entry name" value="PRK00258.3-3"/>
    <property type="match status" value="1"/>
</dbReference>
<dbReference type="HAMAP" id="MF_00222">
    <property type="entry name" value="Shikimate_DH_AroE"/>
    <property type="match status" value="1"/>
</dbReference>
<comment type="caution">
    <text evidence="12">The sequence shown here is derived from an EMBL/GenBank/DDBJ whole genome shotgun (WGS) entry which is preliminary data.</text>
</comment>
<dbReference type="InterPro" id="IPR022893">
    <property type="entry name" value="Shikimate_DH_fam"/>
</dbReference>
<evidence type="ECO:0000313" key="12">
    <source>
        <dbReference type="EMBL" id="MBD1382070.1"/>
    </source>
</evidence>
<feature type="binding site" evidence="8">
    <location>
        <position position="242"/>
    </location>
    <ligand>
        <name>NADP(+)</name>
        <dbReference type="ChEBI" id="CHEBI:58349"/>
    </ligand>
</feature>
<reference evidence="12" key="1">
    <citation type="submission" date="2020-09" db="EMBL/GenBank/DDBJ databases">
        <title>A novel bacterium of genus Bacillus, isolated from South China Sea.</title>
        <authorList>
            <person name="Huang H."/>
            <person name="Mo K."/>
            <person name="Hu Y."/>
        </authorList>
    </citation>
    <scope>NUCLEOTIDE SEQUENCE</scope>
    <source>
        <strain evidence="12">IB182487</strain>
    </source>
</reference>
<dbReference type="GO" id="GO:0050661">
    <property type="term" value="F:NADP binding"/>
    <property type="evidence" value="ECO:0007669"/>
    <property type="project" value="InterPro"/>
</dbReference>
<evidence type="ECO:0000256" key="2">
    <source>
        <dbReference type="ARBA" id="ARBA00012962"/>
    </source>
</evidence>
<name>A0A926RYS1_9BACI</name>
<evidence type="ECO:0000256" key="5">
    <source>
        <dbReference type="ARBA" id="ARBA00023002"/>
    </source>
</evidence>
<dbReference type="Proteomes" id="UP000626844">
    <property type="component" value="Unassembled WGS sequence"/>
</dbReference>
<dbReference type="InterPro" id="IPR041121">
    <property type="entry name" value="SDH_C"/>
</dbReference>
<dbReference type="GO" id="GO:0005829">
    <property type="term" value="C:cytosol"/>
    <property type="evidence" value="ECO:0007669"/>
    <property type="project" value="TreeGrafter"/>
</dbReference>
<dbReference type="EMBL" id="JACXAI010000025">
    <property type="protein sequence ID" value="MBD1382070.1"/>
    <property type="molecule type" value="Genomic_DNA"/>
</dbReference>
<dbReference type="GO" id="GO:0019632">
    <property type="term" value="P:shikimate metabolic process"/>
    <property type="evidence" value="ECO:0007669"/>
    <property type="project" value="InterPro"/>
</dbReference>
<feature type="active site" description="Proton acceptor" evidence="8">
    <location>
        <position position="66"/>
    </location>
</feature>
<keyword evidence="5 8" id="KW-0560">Oxidoreductase</keyword>
<evidence type="ECO:0000256" key="3">
    <source>
        <dbReference type="ARBA" id="ARBA00022605"/>
    </source>
</evidence>
<comment type="function">
    <text evidence="8">Involved in the biosynthesis of the chorismate, which leads to the biosynthesis of aromatic amino acids. Catalyzes the reversible NADPH linked reduction of 3-dehydroshikimate (DHSA) to yield shikimate (SA).</text>
</comment>
<feature type="binding site" evidence="8">
    <location>
        <begin position="127"/>
        <end position="131"/>
    </location>
    <ligand>
        <name>NADP(+)</name>
        <dbReference type="ChEBI" id="CHEBI:58349"/>
    </ligand>
</feature>
<dbReference type="InterPro" id="IPR046346">
    <property type="entry name" value="Aminoacid_DH-like_N_sf"/>
</dbReference>
<dbReference type="Pfam" id="PF01488">
    <property type="entry name" value="Shikimate_DH"/>
    <property type="match status" value="1"/>
</dbReference>
<dbReference type="Gene3D" id="3.40.50.10860">
    <property type="entry name" value="Leucine Dehydrogenase, chain A, domain 1"/>
    <property type="match status" value="1"/>
</dbReference>
<evidence type="ECO:0000256" key="7">
    <source>
        <dbReference type="ARBA" id="ARBA00049442"/>
    </source>
</evidence>
<dbReference type="GO" id="GO:0004764">
    <property type="term" value="F:shikimate 3-dehydrogenase (NADP+) activity"/>
    <property type="evidence" value="ECO:0007669"/>
    <property type="project" value="UniProtKB-UniRule"/>
</dbReference>
<dbReference type="Pfam" id="PF08501">
    <property type="entry name" value="Shikimate_dh_N"/>
    <property type="match status" value="1"/>
</dbReference>
<dbReference type="NCBIfam" id="TIGR00507">
    <property type="entry name" value="aroE"/>
    <property type="match status" value="1"/>
</dbReference>
<dbReference type="InterPro" id="IPR011342">
    <property type="entry name" value="Shikimate_DH"/>
</dbReference>
<accession>A0A926RYS1</accession>
<dbReference type="Gene3D" id="3.40.50.720">
    <property type="entry name" value="NAD(P)-binding Rossmann-like Domain"/>
    <property type="match status" value="1"/>
</dbReference>
<proteinExistence type="inferred from homology"/>
<organism evidence="12 13">
    <name type="scientific">Metabacillus arenae</name>
    <dbReference type="NCBI Taxonomy" id="2771434"/>
    <lineage>
        <taxon>Bacteria</taxon>
        <taxon>Bacillati</taxon>
        <taxon>Bacillota</taxon>
        <taxon>Bacilli</taxon>
        <taxon>Bacillales</taxon>
        <taxon>Bacillaceae</taxon>
        <taxon>Metabacillus</taxon>
    </lineage>
</organism>
<evidence type="ECO:0000256" key="1">
    <source>
        <dbReference type="ARBA" id="ARBA00004871"/>
    </source>
</evidence>
<dbReference type="InterPro" id="IPR006151">
    <property type="entry name" value="Shikm_DH/Glu-tRNA_Rdtase"/>
</dbReference>
<comment type="subunit">
    <text evidence="8">Homodimer.</text>
</comment>
<feature type="domain" description="SDH C-terminal" evidence="11">
    <location>
        <begin position="242"/>
        <end position="271"/>
    </location>
</feature>
<dbReference type="PANTHER" id="PTHR21089">
    <property type="entry name" value="SHIKIMATE DEHYDROGENASE"/>
    <property type="match status" value="1"/>
</dbReference>
<dbReference type="GO" id="GO:0009073">
    <property type="term" value="P:aromatic amino acid family biosynthetic process"/>
    <property type="evidence" value="ECO:0007669"/>
    <property type="project" value="UniProtKB-KW"/>
</dbReference>
<evidence type="ECO:0000256" key="8">
    <source>
        <dbReference type="HAMAP-Rule" id="MF_00222"/>
    </source>
</evidence>
<feature type="binding site" evidence="8">
    <location>
        <position position="62"/>
    </location>
    <ligand>
        <name>shikimate</name>
        <dbReference type="ChEBI" id="CHEBI:36208"/>
    </ligand>
</feature>
<feature type="binding site" evidence="8">
    <location>
        <position position="78"/>
    </location>
    <ligand>
        <name>NADP(+)</name>
        <dbReference type="ChEBI" id="CHEBI:58349"/>
    </ligand>
</feature>
<dbReference type="EC" id="1.1.1.25" evidence="2 8"/>
<keyword evidence="13" id="KW-1185">Reference proteome</keyword>
<sequence>MGKLYGLIGCPVGHSMSPDIHNDAFSHLHLSAYYHAFHVEKEKLADAVSSLRTLGVLGFNVTVPHKVAIMPLLDEIDESASRIGAVNTVKNKDGKLIGYNTDGIGYLTSLKRRIKKPLSESKVLLIGAGGAARGIYFTLAKEGCLQIDICNRTIEKAKDLISECPIKVKGDAYSIHGAENLIYDYDIIIQTTSIGMHPNTSEKPIELTGAKKECLVSDIIYNPIQTQLLKEAEAEGMQTLTGVGMFVHQAAHAFIIWTGIEPNVARMEKIVINKLGGTSC</sequence>
<dbReference type="AlphaFoldDB" id="A0A926RYS1"/>
<evidence type="ECO:0000259" key="10">
    <source>
        <dbReference type="Pfam" id="PF08501"/>
    </source>
</evidence>
<dbReference type="InterPro" id="IPR013708">
    <property type="entry name" value="Shikimate_DH-bd_N"/>
</dbReference>
<protein>
    <recommendedName>
        <fullName evidence="2 8">Shikimate dehydrogenase (NADP(+))</fullName>
        <shortName evidence="8">SDH</shortName>
        <ecNumber evidence="2 8">1.1.1.25</ecNumber>
    </recommendedName>
</protein>
<evidence type="ECO:0000256" key="6">
    <source>
        <dbReference type="ARBA" id="ARBA00023141"/>
    </source>
</evidence>
<dbReference type="InterPro" id="IPR036291">
    <property type="entry name" value="NAD(P)-bd_dom_sf"/>
</dbReference>
<dbReference type="GO" id="GO:0008652">
    <property type="term" value="P:amino acid biosynthetic process"/>
    <property type="evidence" value="ECO:0007669"/>
    <property type="project" value="UniProtKB-KW"/>
</dbReference>
<feature type="binding site" evidence="8">
    <location>
        <position position="87"/>
    </location>
    <ligand>
        <name>shikimate</name>
        <dbReference type="ChEBI" id="CHEBI:36208"/>
    </ligand>
</feature>
<dbReference type="SUPFAM" id="SSF53223">
    <property type="entry name" value="Aminoacid dehydrogenase-like, N-terminal domain"/>
    <property type="match status" value="1"/>
</dbReference>
<feature type="domain" description="Shikimate dehydrogenase substrate binding N-terminal" evidence="10">
    <location>
        <begin position="7"/>
        <end position="89"/>
    </location>
</feature>
<dbReference type="GO" id="GO:0009423">
    <property type="term" value="P:chorismate biosynthetic process"/>
    <property type="evidence" value="ECO:0007669"/>
    <property type="project" value="UniProtKB-UniRule"/>
</dbReference>
<evidence type="ECO:0000256" key="4">
    <source>
        <dbReference type="ARBA" id="ARBA00022857"/>
    </source>
</evidence>
<dbReference type="SUPFAM" id="SSF51735">
    <property type="entry name" value="NAD(P)-binding Rossmann-fold domains"/>
    <property type="match status" value="1"/>
</dbReference>
<feature type="binding site" evidence="8">
    <location>
        <begin position="151"/>
        <end position="156"/>
    </location>
    <ligand>
        <name>NADP(+)</name>
        <dbReference type="ChEBI" id="CHEBI:58349"/>
    </ligand>
</feature>
<keyword evidence="3 8" id="KW-0028">Amino-acid biosynthesis</keyword>
<dbReference type="Pfam" id="PF18317">
    <property type="entry name" value="SDH_C"/>
    <property type="match status" value="1"/>
</dbReference>
<feature type="binding site" evidence="8">
    <location>
        <position position="219"/>
    </location>
    <ligand>
        <name>NADP(+)</name>
        <dbReference type="ChEBI" id="CHEBI:58349"/>
    </ligand>
</feature>
<dbReference type="CDD" id="cd01065">
    <property type="entry name" value="NAD_bind_Shikimate_DH"/>
    <property type="match status" value="1"/>
</dbReference>
<evidence type="ECO:0000259" key="11">
    <source>
        <dbReference type="Pfam" id="PF18317"/>
    </source>
</evidence>
<comment type="pathway">
    <text evidence="1 8">Metabolic intermediate biosynthesis; chorismate biosynthesis; chorismate from D-erythrose 4-phosphate and phosphoenolpyruvate: step 4/7.</text>
</comment>
<comment type="catalytic activity">
    <reaction evidence="7 8">
        <text>shikimate + NADP(+) = 3-dehydroshikimate + NADPH + H(+)</text>
        <dbReference type="Rhea" id="RHEA:17737"/>
        <dbReference type="ChEBI" id="CHEBI:15378"/>
        <dbReference type="ChEBI" id="CHEBI:16630"/>
        <dbReference type="ChEBI" id="CHEBI:36208"/>
        <dbReference type="ChEBI" id="CHEBI:57783"/>
        <dbReference type="ChEBI" id="CHEBI:58349"/>
        <dbReference type="EC" id="1.1.1.25"/>
    </reaction>
</comment>
<feature type="binding site" evidence="8">
    <location>
        <position position="102"/>
    </location>
    <ligand>
        <name>shikimate</name>
        <dbReference type="ChEBI" id="CHEBI:36208"/>
    </ligand>
</feature>
<keyword evidence="6 8" id="KW-0057">Aromatic amino acid biosynthesis</keyword>
<feature type="binding site" evidence="8">
    <location>
        <begin position="15"/>
        <end position="17"/>
    </location>
    <ligand>
        <name>shikimate</name>
        <dbReference type="ChEBI" id="CHEBI:36208"/>
    </ligand>
</feature>
<gene>
    <name evidence="8" type="primary">aroE</name>
    <name evidence="12" type="ORF">IC621_17715</name>
</gene>
<dbReference type="RefSeq" id="WP_191159902.1">
    <property type="nucleotide sequence ID" value="NZ_JACXAI010000025.1"/>
</dbReference>